<dbReference type="AlphaFoldDB" id="A0A8J3NEQ0"/>
<evidence type="ECO:0000259" key="1">
    <source>
        <dbReference type="Pfam" id="PF04149"/>
    </source>
</evidence>
<gene>
    <name evidence="2" type="ORF">Cba03nite_01090</name>
</gene>
<evidence type="ECO:0000313" key="2">
    <source>
        <dbReference type="EMBL" id="GIF78760.1"/>
    </source>
</evidence>
<dbReference type="Proteomes" id="UP000601223">
    <property type="component" value="Unassembled WGS sequence"/>
</dbReference>
<evidence type="ECO:0000313" key="3">
    <source>
        <dbReference type="Proteomes" id="UP000601223"/>
    </source>
</evidence>
<comment type="caution">
    <text evidence="2">The sequence shown here is derived from an EMBL/GenBank/DDBJ whole genome shotgun (WGS) entry which is preliminary data.</text>
</comment>
<dbReference type="Pfam" id="PF04149">
    <property type="entry name" value="DUF397"/>
    <property type="match status" value="1"/>
</dbReference>
<name>A0A8J3NEQ0_9ACTN</name>
<accession>A0A8J3NEQ0</accession>
<sequence>MTSDDSERVTWRIGSFCDTSACVEVGFGAGEVRVRRARTDGPDVVFSKEEWAAFLQSAKAGEFDL</sequence>
<dbReference type="InterPro" id="IPR007278">
    <property type="entry name" value="DUF397"/>
</dbReference>
<proteinExistence type="predicted"/>
<organism evidence="2 3">
    <name type="scientific">Catellatospora bangladeshensis</name>
    <dbReference type="NCBI Taxonomy" id="310355"/>
    <lineage>
        <taxon>Bacteria</taxon>
        <taxon>Bacillati</taxon>
        <taxon>Actinomycetota</taxon>
        <taxon>Actinomycetes</taxon>
        <taxon>Micromonosporales</taxon>
        <taxon>Micromonosporaceae</taxon>
        <taxon>Catellatospora</taxon>
    </lineage>
</organism>
<reference evidence="2 3" key="1">
    <citation type="submission" date="2021-01" db="EMBL/GenBank/DDBJ databases">
        <title>Whole genome shotgun sequence of Catellatospora bangladeshensis NBRC 107357.</title>
        <authorList>
            <person name="Komaki H."/>
            <person name="Tamura T."/>
        </authorList>
    </citation>
    <scope>NUCLEOTIDE SEQUENCE [LARGE SCALE GENOMIC DNA]</scope>
    <source>
        <strain evidence="2 3">NBRC 107357</strain>
    </source>
</reference>
<dbReference type="EMBL" id="BONF01000001">
    <property type="protein sequence ID" value="GIF78760.1"/>
    <property type="molecule type" value="Genomic_DNA"/>
</dbReference>
<keyword evidence="3" id="KW-1185">Reference proteome</keyword>
<protein>
    <recommendedName>
        <fullName evidence="1">DUF397 domain-containing protein</fullName>
    </recommendedName>
</protein>
<feature type="domain" description="DUF397" evidence="1">
    <location>
        <begin position="10"/>
        <end position="59"/>
    </location>
</feature>
<dbReference type="RefSeq" id="WP_203740388.1">
    <property type="nucleotide sequence ID" value="NZ_BONF01000001.1"/>
</dbReference>